<evidence type="ECO:0000313" key="2">
    <source>
        <dbReference type="EMBL" id="CAD7243735.1"/>
    </source>
</evidence>
<protein>
    <submittedName>
        <fullName evidence="2">Uncharacterized protein</fullName>
    </submittedName>
</protein>
<organism evidence="2">
    <name type="scientific">Darwinula stevensoni</name>
    <dbReference type="NCBI Taxonomy" id="69355"/>
    <lineage>
        <taxon>Eukaryota</taxon>
        <taxon>Metazoa</taxon>
        <taxon>Ecdysozoa</taxon>
        <taxon>Arthropoda</taxon>
        <taxon>Crustacea</taxon>
        <taxon>Oligostraca</taxon>
        <taxon>Ostracoda</taxon>
        <taxon>Podocopa</taxon>
        <taxon>Podocopida</taxon>
        <taxon>Darwinulocopina</taxon>
        <taxon>Darwinuloidea</taxon>
        <taxon>Darwinulidae</taxon>
        <taxon>Darwinula</taxon>
    </lineage>
</organism>
<feature type="compositionally biased region" description="Polar residues" evidence="1">
    <location>
        <begin position="363"/>
        <end position="385"/>
    </location>
</feature>
<evidence type="ECO:0000313" key="3">
    <source>
        <dbReference type="Proteomes" id="UP000677054"/>
    </source>
</evidence>
<dbReference type="Proteomes" id="UP000677054">
    <property type="component" value="Unassembled WGS sequence"/>
</dbReference>
<keyword evidence="3" id="KW-1185">Reference proteome</keyword>
<feature type="region of interest" description="Disordered" evidence="1">
    <location>
        <begin position="348"/>
        <end position="398"/>
    </location>
</feature>
<name>A0A7R9A0L0_9CRUS</name>
<dbReference type="EMBL" id="CAJPEV010000487">
    <property type="protein sequence ID" value="CAG0885778.1"/>
    <property type="molecule type" value="Genomic_DNA"/>
</dbReference>
<proteinExistence type="predicted"/>
<dbReference type="EMBL" id="LR900004">
    <property type="protein sequence ID" value="CAD7243735.1"/>
    <property type="molecule type" value="Genomic_DNA"/>
</dbReference>
<gene>
    <name evidence="2" type="ORF">DSTB1V02_LOCUS3649</name>
</gene>
<accession>A0A7R9A0L0</accession>
<evidence type="ECO:0000256" key="1">
    <source>
        <dbReference type="SAM" id="MobiDB-lite"/>
    </source>
</evidence>
<feature type="region of interest" description="Disordered" evidence="1">
    <location>
        <begin position="575"/>
        <end position="598"/>
    </location>
</feature>
<reference evidence="2" key="1">
    <citation type="submission" date="2020-11" db="EMBL/GenBank/DDBJ databases">
        <authorList>
            <person name="Tran Van P."/>
        </authorList>
    </citation>
    <scope>NUCLEOTIDE SEQUENCE</scope>
</reference>
<feature type="region of interest" description="Disordered" evidence="1">
    <location>
        <begin position="23"/>
        <end position="80"/>
    </location>
</feature>
<sequence>MACQPILLPSLCSTLMQSELNEESMPARSEVPPLLPCYKSESEIPTQDENAPLSPPLLVPQVEGNLPKDDTSVSGLGTRKRQMPSRFISGDFVPIHGIPFSCIRSALQPGIAGRKKPRSQHQLKRILPSRLKVQKLRPHSEPLASYEDRCGSPGKQRKLDTYEDIELPYPDASLPEKQLASITPLLDVASSGLVSTNEKVQSDSIGLEGDACYVISPNVLLPPPLSSYDDPNVEDAMHNFLSNGIESSKQQSSSGATELDYNEKVLLASQVNAEVEVVEEMDFVLFKSECDMMKYCQLEADFCRMKTPCKKEIMEPVMKKQLSTSSSSLSSYFSSSVEKIPFKNVKLKRPRGRPRGTLKASRSLCQSFSTPSGLSASDRSLTSSAEPVFEKRKRGRPRKIRMEMLPKLETVSCLNAVNTSLTKEERLRRSGRQRTFTFKLQDISGDLEDETALSLEGDATQHVILKRKENAGSVIDSDLKCAYTPVKAETCMSDTSSSQKPTPSQPLCKHSFTLKEMEELDILTPSLAMSLGLWTYRISKKHPAELVKKSHIIPIDMAVQCVAALAITLPTNPTINTPSLDSLTKQQKKRGSRTCHEEQRSTYLQEKVIRLDDDDDDGFDPTDLVQVDMNPDESPECDYSADLSGSLVNRTEIDSQIQDKLPTPPLAKNVSATLRYLKNPSPVVKVLEMKNFKYLMCHRYLEFPFLRSREKSSKLIMHLHDRPLAPLSIGVPEPILPYWKDSSMADGCSVILRTLHKNGQPTVPRSFLLQSIRNKSSAMQRKDAWGPLHASVVRRKSSHVGTTNGQVGVPLTKLCSGTGQIAKAFRLVSGTLTGNGAVKVYGCVSRGSESSAETLPRNAWCVWSLTDPQVKVYSHVDARDIKFPVDIVKTLARWSQTSRSVLQMKLKNGSDKSFGIYSSKKLPKIAFVGPYIKSQLPIAQEKLEAVIDGMLKDKHMKVNKAKDVMARALGYDDHCVIADAESSEDYSPYLLQESDFNPVVNIMEDEEILKEGATLDCAQNSMVCPIVREEIVCTSDFEMEEGKKQKPSGSFQDHHDLYEIDACPTETVDEQSDQEEESYQEELQNLGNLFGWSEEDGEDDELLYEACIVVKELEAEEEQLKRTKSDIRACFHSSMSSFLQELKEFLQDGQLFDAVKETMARHFEAHHCNWECLPEEEPDFILPEVGGDVPFHCVIPLLQEMNCDEGTTEEEFEEEEEQALTPVERQFEAACEDVIHQMNQEISSCIGELLIDPPPSDY</sequence>
<dbReference type="AlphaFoldDB" id="A0A7R9A0L0"/>